<evidence type="ECO:0000313" key="4">
    <source>
        <dbReference type="Proteomes" id="UP000179627"/>
    </source>
</evidence>
<dbReference type="GO" id="GO:0070967">
    <property type="term" value="F:coenzyme F420 binding"/>
    <property type="evidence" value="ECO:0007669"/>
    <property type="project" value="TreeGrafter"/>
</dbReference>
<reference evidence="4" key="1">
    <citation type="submission" date="2016-07" db="EMBL/GenBank/DDBJ databases">
        <title>Sequence Frankia sp. strain CcI1.17.</title>
        <authorList>
            <person name="Ghodhbane-Gtari F."/>
            <person name="Swanson E."/>
            <person name="Gueddou A."/>
            <person name="Morris K."/>
            <person name="Hezbri K."/>
            <person name="Ktari A."/>
            <person name="Nouioui I."/>
            <person name="Abebe-Akele F."/>
            <person name="Simpson S."/>
            <person name="Thomas K."/>
            <person name="Gtari M."/>
            <person name="Tisa L.S."/>
            <person name="Hurst S."/>
        </authorList>
    </citation>
    <scope>NUCLEOTIDE SEQUENCE [LARGE SCALE GENOMIC DNA]</scope>
    <source>
        <strain evidence="4">Cc1.17</strain>
    </source>
</reference>
<evidence type="ECO:0000313" key="3">
    <source>
        <dbReference type="EMBL" id="OHV34564.1"/>
    </source>
</evidence>
<dbReference type="GO" id="GO:0016627">
    <property type="term" value="F:oxidoreductase activity, acting on the CH-CH group of donors"/>
    <property type="evidence" value="ECO:0007669"/>
    <property type="project" value="TreeGrafter"/>
</dbReference>
<dbReference type="InterPro" id="IPR012349">
    <property type="entry name" value="Split_barrel_FMN-bd"/>
</dbReference>
<dbReference type="EMBL" id="MBLM01000127">
    <property type="protein sequence ID" value="OHV34564.1"/>
    <property type="molecule type" value="Genomic_DNA"/>
</dbReference>
<keyword evidence="4" id="KW-1185">Reference proteome</keyword>
<organism evidence="3 4">
    <name type="scientific">Parafrankia colletiae</name>
    <dbReference type="NCBI Taxonomy" id="573497"/>
    <lineage>
        <taxon>Bacteria</taxon>
        <taxon>Bacillati</taxon>
        <taxon>Actinomycetota</taxon>
        <taxon>Actinomycetes</taxon>
        <taxon>Frankiales</taxon>
        <taxon>Frankiaceae</taxon>
        <taxon>Parafrankia</taxon>
    </lineage>
</organism>
<dbReference type="PANTHER" id="PTHR35176:SF6">
    <property type="entry name" value="HEME OXYGENASE HI_0854-RELATED"/>
    <property type="match status" value="1"/>
</dbReference>
<dbReference type="InterPro" id="IPR011576">
    <property type="entry name" value="Pyridox_Oxase_N"/>
</dbReference>
<dbReference type="SUPFAM" id="SSF50475">
    <property type="entry name" value="FMN-binding split barrel"/>
    <property type="match status" value="1"/>
</dbReference>
<dbReference type="InterPro" id="IPR052019">
    <property type="entry name" value="F420H2_bilvrd_red/Heme_oxyg"/>
</dbReference>
<keyword evidence="1" id="KW-0560">Oxidoreductase</keyword>
<dbReference type="RefSeq" id="WP_071086240.1">
    <property type="nucleotide sequence ID" value="NZ_MBLM01000127.1"/>
</dbReference>
<sequence length="162" mass="18016">MTEDEAWEFVARAHTGILTTLRADGAPVTLPMWFVVLGRAVYLSTPPRAAKLARVRRDPRAAFLVEAGRAWVDLRAVHVSGRLQVVDDDAARQQVRDLLDTKYAGFRLPPERLPAAVRAAYAERTVLRLDPQGRLLRWDNSRIRLAEPPAAPGPGSHSPTEH</sequence>
<evidence type="ECO:0000259" key="2">
    <source>
        <dbReference type="Pfam" id="PF01243"/>
    </source>
</evidence>
<dbReference type="Pfam" id="PF01243">
    <property type="entry name" value="PNPOx_N"/>
    <property type="match status" value="1"/>
</dbReference>
<dbReference type="AlphaFoldDB" id="A0A1S1QQA5"/>
<dbReference type="GO" id="GO:0005829">
    <property type="term" value="C:cytosol"/>
    <property type="evidence" value="ECO:0007669"/>
    <property type="project" value="TreeGrafter"/>
</dbReference>
<dbReference type="Gene3D" id="2.30.110.10">
    <property type="entry name" value="Electron Transport, Fmn-binding Protein, Chain A"/>
    <property type="match status" value="1"/>
</dbReference>
<accession>A0A1S1QQA5</accession>
<protein>
    <submittedName>
        <fullName evidence="3">Pyridoxamine 5'-phosphate oxidase</fullName>
    </submittedName>
</protein>
<gene>
    <name evidence="3" type="ORF">CC117_21350</name>
</gene>
<feature type="domain" description="Pyridoxamine 5'-phosphate oxidase N-terminal" evidence="2">
    <location>
        <begin position="3"/>
        <end position="131"/>
    </location>
</feature>
<proteinExistence type="predicted"/>
<evidence type="ECO:0000256" key="1">
    <source>
        <dbReference type="ARBA" id="ARBA00023002"/>
    </source>
</evidence>
<dbReference type="OrthoDB" id="162914at2"/>
<dbReference type="PANTHER" id="PTHR35176">
    <property type="entry name" value="HEME OXYGENASE HI_0854-RELATED"/>
    <property type="match status" value="1"/>
</dbReference>
<dbReference type="Proteomes" id="UP000179627">
    <property type="component" value="Unassembled WGS sequence"/>
</dbReference>
<name>A0A1S1QQA5_9ACTN</name>
<comment type="caution">
    <text evidence="3">The sequence shown here is derived from an EMBL/GenBank/DDBJ whole genome shotgun (WGS) entry which is preliminary data.</text>
</comment>